<evidence type="ECO:0000313" key="1">
    <source>
        <dbReference type="EMBL" id="EDO55355.1"/>
    </source>
</evidence>
<keyword evidence="2" id="KW-1185">Reference proteome</keyword>
<comment type="caution">
    <text evidence="1">The sequence shown here is derived from an EMBL/GenBank/DDBJ whole genome shotgun (WGS) entry which is preliminary data.</text>
</comment>
<dbReference type="Proteomes" id="UP000004110">
    <property type="component" value="Unassembled WGS sequence"/>
</dbReference>
<evidence type="ECO:0000313" key="2">
    <source>
        <dbReference type="Proteomes" id="UP000004110"/>
    </source>
</evidence>
<sequence>MPVAALSQFRTKTASVLYDCRHFFPLPFIIFAENIIGHYTITNTILICRETLF</sequence>
<organism evidence="1 2">
    <name type="scientific">Bacteroides uniformis (strain ATCC 8492 / DSM 6597 / CCUG 4942 / CIP 103695 / JCM 5828 / KCTC 5204 / NCTC 13054 / VPI 0061)</name>
    <dbReference type="NCBI Taxonomy" id="411479"/>
    <lineage>
        <taxon>Bacteria</taxon>
        <taxon>Pseudomonadati</taxon>
        <taxon>Bacteroidota</taxon>
        <taxon>Bacteroidia</taxon>
        <taxon>Bacteroidales</taxon>
        <taxon>Bacteroidaceae</taxon>
        <taxon>Bacteroides</taxon>
    </lineage>
</organism>
<protein>
    <submittedName>
        <fullName evidence="1">Uncharacterized protein</fullName>
    </submittedName>
</protein>
<reference evidence="1" key="1">
    <citation type="submission" date="2007-06" db="EMBL/GenBank/DDBJ databases">
        <authorList>
            <person name="Fulton L."/>
            <person name="Clifton S."/>
            <person name="Fulton B."/>
            <person name="Xu J."/>
            <person name="Minx P."/>
            <person name="Pepin K.H."/>
            <person name="Johnson M."/>
            <person name="Thiruvilangam P."/>
            <person name="Bhonagiri V."/>
            <person name="Nash W.E."/>
            <person name="Mardis E.R."/>
            <person name="Wilson R.K."/>
        </authorList>
    </citation>
    <scope>NUCLEOTIDE SEQUENCE [LARGE SCALE GENOMIC DNA]</scope>
    <source>
        <strain evidence="1">ATCC 8492</strain>
    </source>
</reference>
<name>A0ABC9NF40_BACUC</name>
<dbReference type="EMBL" id="AAYH02000038">
    <property type="protein sequence ID" value="EDO55355.1"/>
    <property type="molecule type" value="Genomic_DNA"/>
</dbReference>
<reference evidence="1" key="2">
    <citation type="submission" date="2013-11" db="EMBL/GenBank/DDBJ databases">
        <title>Draft genome sequence of Bacteroides uniformis (ATCC 8492).</title>
        <authorList>
            <person name="Sudarsanam P."/>
            <person name="Ley R."/>
            <person name="Guruge J."/>
            <person name="Turnbaugh P.J."/>
            <person name="Mahowald M."/>
            <person name="Liep D."/>
            <person name="Gordon J."/>
        </authorList>
    </citation>
    <scope>NUCLEOTIDE SEQUENCE</scope>
    <source>
        <strain evidence="1">ATCC 8492</strain>
    </source>
</reference>
<gene>
    <name evidence="1" type="ORF">BACUNI_01027</name>
</gene>
<accession>A0ABC9NF40</accession>
<proteinExistence type="predicted"/>
<dbReference type="AlphaFoldDB" id="A0ABC9NF40"/>